<organism evidence="17 18">
    <name type="scientific">Patiria miniata</name>
    <name type="common">Bat star</name>
    <name type="synonym">Asterina miniata</name>
    <dbReference type="NCBI Taxonomy" id="46514"/>
    <lineage>
        <taxon>Eukaryota</taxon>
        <taxon>Metazoa</taxon>
        <taxon>Echinodermata</taxon>
        <taxon>Eleutherozoa</taxon>
        <taxon>Asterozoa</taxon>
        <taxon>Asteroidea</taxon>
        <taxon>Valvatacea</taxon>
        <taxon>Valvatida</taxon>
        <taxon>Asterinidae</taxon>
        <taxon>Patiria</taxon>
    </lineage>
</organism>
<dbReference type="InterPro" id="IPR013098">
    <property type="entry name" value="Ig_I-set"/>
</dbReference>
<feature type="compositionally biased region" description="Polar residues" evidence="13">
    <location>
        <begin position="362"/>
        <end position="375"/>
    </location>
</feature>
<dbReference type="EnsemblMetazoa" id="XM_038189648.1">
    <property type="protein sequence ID" value="XP_038045576.1"/>
    <property type="gene ID" value="LOC119720107"/>
</dbReference>
<feature type="domain" description="Ig-like" evidence="16">
    <location>
        <begin position="149"/>
        <end position="238"/>
    </location>
</feature>
<evidence type="ECO:0000256" key="7">
    <source>
        <dbReference type="ARBA" id="ARBA00023157"/>
    </source>
</evidence>
<protein>
    <recommendedName>
        <fullName evidence="12">Fibroblast growth factor receptor-like 1</fullName>
    </recommendedName>
</protein>
<dbReference type="EnsemblMetazoa" id="XM_038189649.1">
    <property type="protein sequence ID" value="XP_038045577.1"/>
    <property type="gene ID" value="LOC119720107"/>
</dbReference>
<evidence type="ECO:0000256" key="14">
    <source>
        <dbReference type="SAM" id="Phobius"/>
    </source>
</evidence>
<feature type="region of interest" description="Disordered" evidence="13">
    <location>
        <begin position="448"/>
        <end position="490"/>
    </location>
</feature>
<dbReference type="PANTHER" id="PTHR19890:SF10">
    <property type="entry name" value="FIBROBLAST GROWTH FACTOR RECEPTOR-LIKE 1"/>
    <property type="match status" value="1"/>
</dbReference>
<keyword evidence="9" id="KW-0325">Glycoprotein</keyword>
<dbReference type="SMART" id="SM00408">
    <property type="entry name" value="IGc2"/>
    <property type="match status" value="3"/>
</dbReference>
<dbReference type="GO" id="GO:0005007">
    <property type="term" value="F:fibroblast growth factor receptor activity"/>
    <property type="evidence" value="ECO:0007669"/>
    <property type="project" value="TreeGrafter"/>
</dbReference>
<sequence length="533" mass="58429">MGRSWVALMPSLLLACLTVVCDGVLADVQGPPRLDQPIIGFQKARVGRKIKLLCPVVGNPPPLTMWKKDGESINTLWERFKVLSAGLKIKNVQMEDAGQYVCRATNGFGSVSLNYTLTVIEDRRNPSRDKNPERPEDPTGSKPPTGTKPKFSQPSKMRKKNLVRPLNSSVRLKCAATGYPKPQILWMRNGATLTEAELGEQGATWTLKLMNLRASDSGDYTCVVFNRNGRINATYTVEVVDQVHTKPVLQGEHPVNTTVAYGGTTSFQCRVRSDTPPHIQWLKRVEPHNANQRINATIDMDGQKFVVLPAGEVWSRPDGSYLNKLMISHATEEDSGMYICLGANLNGYSVKSAFLEVLPDPNGQSSPDGRPNNPNHIDLEIDDTVAKQTPQAMDATKKALLITIPIAFAVLFCLGAAVCTYHRNKNLQGYASPAPNQPSNHLAARAEHKRNTPVHPNQSDCEQSVPLTSPPSSLGGVHSYHPPSRDGAAINRYTDLGMSAESYSDTLNSSGSLSSSKVHTHQHVHQHHVVHHC</sequence>
<feature type="region of interest" description="Disordered" evidence="13">
    <location>
        <begin position="359"/>
        <end position="378"/>
    </location>
</feature>
<evidence type="ECO:0000256" key="6">
    <source>
        <dbReference type="ARBA" id="ARBA00023136"/>
    </source>
</evidence>
<dbReference type="Pfam" id="PF07679">
    <property type="entry name" value="I-set"/>
    <property type="match status" value="2"/>
</dbReference>
<dbReference type="RefSeq" id="XP_038045578.1">
    <property type="nucleotide sequence ID" value="XM_038189650.1"/>
</dbReference>
<dbReference type="GO" id="GO:0005886">
    <property type="term" value="C:plasma membrane"/>
    <property type="evidence" value="ECO:0007669"/>
    <property type="project" value="TreeGrafter"/>
</dbReference>
<keyword evidence="5 14" id="KW-1133">Transmembrane helix</keyword>
<evidence type="ECO:0000256" key="3">
    <source>
        <dbReference type="ARBA" id="ARBA00022729"/>
    </source>
</evidence>
<dbReference type="InterPro" id="IPR007110">
    <property type="entry name" value="Ig-like_dom"/>
</dbReference>
<dbReference type="FunFam" id="2.60.40.10:FF:000593">
    <property type="entry name" value="Fibroblast growth factor receptor-like 1"/>
    <property type="match status" value="1"/>
</dbReference>
<dbReference type="RefSeq" id="XP_038045579.1">
    <property type="nucleotide sequence ID" value="XM_038189651.1"/>
</dbReference>
<dbReference type="InterPro" id="IPR052615">
    <property type="entry name" value="FGFRL"/>
</dbReference>
<dbReference type="InterPro" id="IPR013783">
    <property type="entry name" value="Ig-like_fold"/>
</dbReference>
<dbReference type="RefSeq" id="XP_038045575.1">
    <property type="nucleotide sequence ID" value="XM_038189647.1"/>
</dbReference>
<dbReference type="FunFam" id="2.60.40.10:FF:000246">
    <property type="entry name" value="Fibroblast growth factor receptor like 1"/>
    <property type="match status" value="1"/>
</dbReference>
<keyword evidence="2 14" id="KW-0812">Transmembrane</keyword>
<keyword evidence="6 14" id="KW-0472">Membrane</keyword>
<evidence type="ECO:0000259" key="16">
    <source>
        <dbReference type="PROSITE" id="PS50835"/>
    </source>
</evidence>
<dbReference type="RefSeq" id="XP_038045574.1">
    <property type="nucleotide sequence ID" value="XM_038189646.1"/>
</dbReference>
<keyword evidence="8" id="KW-0675">Receptor</keyword>
<dbReference type="EnsemblMetazoa" id="XM_038189646.1">
    <property type="protein sequence ID" value="XP_038045574.1"/>
    <property type="gene ID" value="LOC119720107"/>
</dbReference>
<keyword evidence="3 15" id="KW-0732">Signal</keyword>
<evidence type="ECO:0000256" key="5">
    <source>
        <dbReference type="ARBA" id="ARBA00022989"/>
    </source>
</evidence>
<dbReference type="SMART" id="SM00409">
    <property type="entry name" value="IG"/>
    <property type="match status" value="3"/>
</dbReference>
<dbReference type="SUPFAM" id="SSF48726">
    <property type="entry name" value="Immunoglobulin"/>
    <property type="match status" value="3"/>
</dbReference>
<dbReference type="AlphaFoldDB" id="A0A913Z4B8"/>
<evidence type="ECO:0000256" key="10">
    <source>
        <dbReference type="ARBA" id="ARBA00023319"/>
    </source>
</evidence>
<feature type="compositionally biased region" description="Polar residues" evidence="13">
    <location>
        <begin position="454"/>
        <end position="472"/>
    </location>
</feature>
<dbReference type="EnsemblMetazoa" id="XM_038189651.1">
    <property type="protein sequence ID" value="XP_038045579.1"/>
    <property type="gene ID" value="LOC119720107"/>
</dbReference>
<dbReference type="Proteomes" id="UP000887568">
    <property type="component" value="Unplaced"/>
</dbReference>
<dbReference type="RefSeq" id="XP_038045576.1">
    <property type="nucleotide sequence ID" value="XM_038189648.1"/>
</dbReference>
<comment type="subcellular location">
    <subcellularLocation>
        <location evidence="1">Membrane</location>
        <topology evidence="1">Single-pass membrane protein</topology>
    </subcellularLocation>
</comment>
<dbReference type="OMA" id="IVWWKDD"/>
<evidence type="ECO:0000313" key="18">
    <source>
        <dbReference type="Proteomes" id="UP000887568"/>
    </source>
</evidence>
<evidence type="ECO:0000256" key="8">
    <source>
        <dbReference type="ARBA" id="ARBA00023170"/>
    </source>
</evidence>
<evidence type="ECO:0000256" key="2">
    <source>
        <dbReference type="ARBA" id="ARBA00022692"/>
    </source>
</evidence>
<evidence type="ECO:0000256" key="1">
    <source>
        <dbReference type="ARBA" id="ARBA00004167"/>
    </source>
</evidence>
<reference evidence="17" key="1">
    <citation type="submission" date="2022-11" db="UniProtKB">
        <authorList>
            <consortium name="EnsemblMetazoa"/>
        </authorList>
    </citation>
    <scope>IDENTIFICATION</scope>
</reference>
<dbReference type="InterPro" id="IPR036179">
    <property type="entry name" value="Ig-like_dom_sf"/>
</dbReference>
<feature type="compositionally biased region" description="Low complexity" evidence="13">
    <location>
        <begin position="140"/>
        <end position="150"/>
    </location>
</feature>
<dbReference type="PANTHER" id="PTHR19890">
    <property type="entry name" value="FIBROBLAST GROWTH FACTOR RECEPTOR"/>
    <property type="match status" value="1"/>
</dbReference>
<name>A0A913Z4B8_PATMI</name>
<feature type="signal peptide" evidence="15">
    <location>
        <begin position="1"/>
        <end position="26"/>
    </location>
</feature>
<feature type="domain" description="Ig-like" evidence="16">
    <location>
        <begin position="247"/>
        <end position="356"/>
    </location>
</feature>
<keyword evidence="4" id="KW-0677">Repeat</keyword>
<evidence type="ECO:0000256" key="9">
    <source>
        <dbReference type="ARBA" id="ARBA00023180"/>
    </source>
</evidence>
<feature type="chain" id="PRO_5038275590" description="Fibroblast growth factor receptor-like 1" evidence="15">
    <location>
        <begin position="27"/>
        <end position="533"/>
    </location>
</feature>
<dbReference type="GeneID" id="119720107"/>
<dbReference type="PROSITE" id="PS51257">
    <property type="entry name" value="PROKAR_LIPOPROTEIN"/>
    <property type="match status" value="1"/>
</dbReference>
<keyword evidence="18" id="KW-1185">Reference proteome</keyword>
<keyword evidence="7" id="KW-1015">Disulfide bond</keyword>
<feature type="compositionally biased region" description="Basic and acidic residues" evidence="13">
    <location>
        <begin position="121"/>
        <end position="139"/>
    </location>
</feature>
<proteinExistence type="predicted"/>
<comment type="function">
    <text evidence="11">Has a negative effect on cell proliferation.</text>
</comment>
<dbReference type="InterPro" id="IPR003599">
    <property type="entry name" value="Ig_sub"/>
</dbReference>
<evidence type="ECO:0000256" key="13">
    <source>
        <dbReference type="SAM" id="MobiDB-lite"/>
    </source>
</evidence>
<dbReference type="CTD" id="53834"/>
<dbReference type="PROSITE" id="PS50835">
    <property type="entry name" value="IG_LIKE"/>
    <property type="match status" value="3"/>
</dbReference>
<dbReference type="EnsemblMetazoa" id="XM_038189647.1">
    <property type="protein sequence ID" value="XP_038045575.1"/>
    <property type="gene ID" value="LOC119720107"/>
</dbReference>
<dbReference type="InterPro" id="IPR003598">
    <property type="entry name" value="Ig_sub2"/>
</dbReference>
<evidence type="ECO:0000256" key="11">
    <source>
        <dbReference type="ARBA" id="ARBA00053149"/>
    </source>
</evidence>
<accession>A0A913Z4B8</accession>
<dbReference type="EnsemblMetazoa" id="XM_038189650.1">
    <property type="protein sequence ID" value="XP_038045578.1"/>
    <property type="gene ID" value="LOC119720107"/>
</dbReference>
<dbReference type="Gene3D" id="2.60.40.10">
    <property type="entry name" value="Immunoglobulins"/>
    <property type="match status" value="3"/>
</dbReference>
<dbReference type="OrthoDB" id="6244905at2759"/>
<feature type="region of interest" description="Disordered" evidence="13">
    <location>
        <begin position="121"/>
        <end position="162"/>
    </location>
</feature>
<evidence type="ECO:0000256" key="15">
    <source>
        <dbReference type="SAM" id="SignalP"/>
    </source>
</evidence>
<evidence type="ECO:0000256" key="12">
    <source>
        <dbReference type="ARBA" id="ARBA00074412"/>
    </source>
</evidence>
<dbReference type="RefSeq" id="XP_038045577.1">
    <property type="nucleotide sequence ID" value="XM_038189649.1"/>
</dbReference>
<evidence type="ECO:0000256" key="4">
    <source>
        <dbReference type="ARBA" id="ARBA00022737"/>
    </source>
</evidence>
<feature type="domain" description="Ig-like" evidence="16">
    <location>
        <begin position="32"/>
        <end position="118"/>
    </location>
</feature>
<dbReference type="GO" id="GO:0017134">
    <property type="term" value="F:fibroblast growth factor binding"/>
    <property type="evidence" value="ECO:0007669"/>
    <property type="project" value="TreeGrafter"/>
</dbReference>
<dbReference type="Pfam" id="PF13927">
    <property type="entry name" value="Ig_3"/>
    <property type="match status" value="1"/>
</dbReference>
<feature type="transmembrane region" description="Helical" evidence="14">
    <location>
        <begin position="399"/>
        <end position="421"/>
    </location>
</feature>
<dbReference type="FunFam" id="2.60.40.10:FF:000016">
    <property type="entry name" value="Fibroblast growth factor receptor"/>
    <property type="match status" value="1"/>
</dbReference>
<keyword evidence="10" id="KW-0393">Immunoglobulin domain</keyword>
<evidence type="ECO:0000313" key="17">
    <source>
        <dbReference type="EnsemblMetazoa" id="XP_038045575.1"/>
    </source>
</evidence>